<reference evidence="2" key="2">
    <citation type="journal article" date="2015" name="Gigascience">
        <title>Reconstructing a comprehensive transcriptome assembly of a white-pupal translocated strain of the pest fruit fly Bactrocera cucurbitae.</title>
        <authorList>
            <person name="Sim S.B."/>
            <person name="Calla B."/>
            <person name="Hall B."/>
            <person name="DeRego T."/>
            <person name="Geib S.M."/>
        </authorList>
    </citation>
    <scope>NUCLEOTIDE SEQUENCE</scope>
</reference>
<dbReference type="EMBL" id="GBXI01011666">
    <property type="protein sequence ID" value="JAD02626.1"/>
    <property type="molecule type" value="Transcribed_RNA"/>
</dbReference>
<protein>
    <submittedName>
        <fullName evidence="2">Transposable element Tcb2 transposase</fullName>
    </submittedName>
</protein>
<gene>
    <name evidence="2" type="primary">TCB2_3</name>
    <name evidence="3" type="synonym">TCB2_0</name>
    <name evidence="1" type="synonym">TCB2_2</name>
    <name evidence="3" type="ORF">g.25234</name>
    <name evidence="2" type="ORF">g.25237</name>
    <name evidence="1" type="ORF">g.25241</name>
</gene>
<dbReference type="GO" id="GO:0003676">
    <property type="term" value="F:nucleic acid binding"/>
    <property type="evidence" value="ECO:0007669"/>
    <property type="project" value="InterPro"/>
</dbReference>
<reference evidence="2" key="1">
    <citation type="submission" date="2014-11" db="EMBL/GenBank/DDBJ databases">
        <authorList>
            <person name="Geib S."/>
        </authorList>
    </citation>
    <scope>NUCLEOTIDE SEQUENCE</scope>
</reference>
<evidence type="ECO:0000313" key="2">
    <source>
        <dbReference type="EMBL" id="JAD05985.1"/>
    </source>
</evidence>
<dbReference type="AlphaFoldDB" id="A0A0A1X5G1"/>
<organism evidence="2">
    <name type="scientific">Zeugodacus cucurbitae</name>
    <name type="common">Melon fruit fly</name>
    <name type="synonym">Bactrocera cucurbitae</name>
    <dbReference type="NCBI Taxonomy" id="28588"/>
    <lineage>
        <taxon>Eukaryota</taxon>
        <taxon>Metazoa</taxon>
        <taxon>Ecdysozoa</taxon>
        <taxon>Arthropoda</taxon>
        <taxon>Hexapoda</taxon>
        <taxon>Insecta</taxon>
        <taxon>Pterygota</taxon>
        <taxon>Neoptera</taxon>
        <taxon>Endopterygota</taxon>
        <taxon>Diptera</taxon>
        <taxon>Brachycera</taxon>
        <taxon>Muscomorpha</taxon>
        <taxon>Tephritoidea</taxon>
        <taxon>Tephritidae</taxon>
        <taxon>Zeugodacus</taxon>
        <taxon>Zeugodacus</taxon>
    </lineage>
</organism>
<proteinExistence type="predicted"/>
<dbReference type="Gene3D" id="3.30.420.10">
    <property type="entry name" value="Ribonuclease H-like superfamily/Ribonuclease H"/>
    <property type="match status" value="1"/>
</dbReference>
<accession>A0A0A1X5G1</accession>
<dbReference type="EMBL" id="GBXI01008307">
    <property type="protein sequence ID" value="JAD05985.1"/>
    <property type="molecule type" value="Transcribed_RNA"/>
</dbReference>
<dbReference type="InterPro" id="IPR036397">
    <property type="entry name" value="RNaseH_sf"/>
</dbReference>
<name>A0A0A1X5G1_ZEUCU</name>
<sequence>MPLKYRGRQDNDPNYTTWVAKEWFRVNEMEVMNWPAQSPDLNPIENLLADVKKAVWNDKPKNQQRVVDHSPASMVKYTIEKIPGSRRFYEEVLYSFYQKICYQVLRIRIEVTCKYHPIFFFI</sequence>
<dbReference type="EMBL" id="GBXI01001415">
    <property type="protein sequence ID" value="JAD12877.1"/>
    <property type="molecule type" value="Transcribed_RNA"/>
</dbReference>
<evidence type="ECO:0000313" key="1">
    <source>
        <dbReference type="EMBL" id="JAD02626.1"/>
    </source>
</evidence>
<evidence type="ECO:0000313" key="3">
    <source>
        <dbReference type="EMBL" id="JAD12877.1"/>
    </source>
</evidence>